<sequence length="180" mass="21164">MGTNYEITSRQQPLSSFWGLARMVERAQVNGRLGRSHTCSVLSSFIPYSWYSLTASKLLNVDIPTTSYLDDSSHRNNQQTSRRHRIDSLLLRRTLLWLPGYQIARLRIKNLYCSCSPGEEAHKERIQGAQQTSRRHRIDSLLLRRTLLRLPRYQIARLRIKNLYWGKLYIMAEQMELRGQ</sequence>
<evidence type="ECO:0000313" key="2">
    <source>
        <dbReference type="Proteomes" id="UP000466442"/>
    </source>
</evidence>
<dbReference type="EMBL" id="WIXP02000011">
    <property type="protein sequence ID" value="KAF6202869.1"/>
    <property type="molecule type" value="Genomic_DNA"/>
</dbReference>
<accession>A0A8S9X328</accession>
<gene>
    <name evidence="1" type="ORF">GE061_003275</name>
</gene>
<proteinExistence type="predicted"/>
<reference evidence="1" key="1">
    <citation type="journal article" date="2021" name="Mol. Ecol. Resour.">
        <title>Apolygus lucorum genome provides insights into omnivorousness and mesophyll feeding.</title>
        <authorList>
            <person name="Liu Y."/>
            <person name="Liu H."/>
            <person name="Wang H."/>
            <person name="Huang T."/>
            <person name="Liu B."/>
            <person name="Yang B."/>
            <person name="Yin L."/>
            <person name="Li B."/>
            <person name="Zhang Y."/>
            <person name="Zhang S."/>
            <person name="Jiang F."/>
            <person name="Zhang X."/>
            <person name="Ren Y."/>
            <person name="Wang B."/>
            <person name="Wang S."/>
            <person name="Lu Y."/>
            <person name="Wu K."/>
            <person name="Fan W."/>
            <person name="Wang G."/>
        </authorList>
    </citation>
    <scope>NUCLEOTIDE SEQUENCE</scope>
    <source>
        <strain evidence="1">12Hb</strain>
    </source>
</reference>
<dbReference type="Proteomes" id="UP000466442">
    <property type="component" value="Unassembled WGS sequence"/>
</dbReference>
<dbReference type="AlphaFoldDB" id="A0A8S9X328"/>
<organism evidence="1 2">
    <name type="scientific">Apolygus lucorum</name>
    <name type="common">Small green plant bug</name>
    <name type="synonym">Lygocoris lucorum</name>
    <dbReference type="NCBI Taxonomy" id="248454"/>
    <lineage>
        <taxon>Eukaryota</taxon>
        <taxon>Metazoa</taxon>
        <taxon>Ecdysozoa</taxon>
        <taxon>Arthropoda</taxon>
        <taxon>Hexapoda</taxon>
        <taxon>Insecta</taxon>
        <taxon>Pterygota</taxon>
        <taxon>Neoptera</taxon>
        <taxon>Paraneoptera</taxon>
        <taxon>Hemiptera</taxon>
        <taxon>Heteroptera</taxon>
        <taxon>Panheteroptera</taxon>
        <taxon>Cimicomorpha</taxon>
        <taxon>Miridae</taxon>
        <taxon>Mirini</taxon>
        <taxon>Apolygus</taxon>
    </lineage>
</organism>
<evidence type="ECO:0000313" key="1">
    <source>
        <dbReference type="EMBL" id="KAF6202869.1"/>
    </source>
</evidence>
<name>A0A8S9X328_APOLU</name>
<protein>
    <submittedName>
        <fullName evidence="1">Uncharacterized protein</fullName>
    </submittedName>
</protein>
<keyword evidence="2" id="KW-1185">Reference proteome</keyword>
<comment type="caution">
    <text evidence="1">The sequence shown here is derived from an EMBL/GenBank/DDBJ whole genome shotgun (WGS) entry which is preliminary data.</text>
</comment>